<dbReference type="EMBL" id="AUZY01013080">
    <property type="protein sequence ID" value="EQD26735.1"/>
    <property type="molecule type" value="Genomic_DNA"/>
</dbReference>
<protein>
    <recommendedName>
        <fullName evidence="4">DUF2569 domain-containing protein</fullName>
    </recommendedName>
</protein>
<keyword evidence="1" id="KW-1133">Transmembrane helix</keyword>
<keyword evidence="1" id="KW-0812">Transmembrane</keyword>
<organism evidence="2">
    <name type="scientific">mine drainage metagenome</name>
    <dbReference type="NCBI Taxonomy" id="410659"/>
    <lineage>
        <taxon>unclassified sequences</taxon>
        <taxon>metagenomes</taxon>
        <taxon>ecological metagenomes</taxon>
    </lineage>
</organism>
<feature type="transmembrane region" description="Helical" evidence="1">
    <location>
        <begin position="12"/>
        <end position="28"/>
    </location>
</feature>
<evidence type="ECO:0000256" key="1">
    <source>
        <dbReference type="SAM" id="Phobius"/>
    </source>
</evidence>
<proteinExistence type="predicted"/>
<dbReference type="EMBL" id="AUZZ01004442">
    <property type="protein sequence ID" value="EQD53206.1"/>
    <property type="molecule type" value="Genomic_DNA"/>
</dbReference>
<feature type="transmembrane region" description="Helical" evidence="1">
    <location>
        <begin position="90"/>
        <end position="113"/>
    </location>
</feature>
<dbReference type="InterPro" id="IPR019690">
    <property type="entry name" value="DUF2569"/>
</dbReference>
<keyword evidence="1" id="KW-0472">Membrane</keyword>
<comment type="caution">
    <text evidence="2">The sequence shown here is derived from an EMBL/GenBank/DDBJ whole genome shotgun (WGS) entry which is preliminary data.</text>
</comment>
<reference evidence="2" key="1">
    <citation type="submission" date="2013-08" db="EMBL/GenBank/DDBJ databases">
        <authorList>
            <person name="Mendez C."/>
            <person name="Richter M."/>
            <person name="Ferrer M."/>
            <person name="Sanchez J."/>
        </authorList>
    </citation>
    <scope>NUCLEOTIDE SEQUENCE</scope>
</reference>
<name>T0ZAB7_9ZZZZ</name>
<reference evidence="2" key="2">
    <citation type="journal article" date="2014" name="ISME J.">
        <title>Microbial stratification in low pH oxic and suboxic macroscopic growths along an acid mine drainage.</title>
        <authorList>
            <person name="Mendez-Garcia C."/>
            <person name="Mesa V."/>
            <person name="Sprenger R.R."/>
            <person name="Richter M."/>
            <person name="Diez M.S."/>
            <person name="Solano J."/>
            <person name="Bargiela R."/>
            <person name="Golyshina O.V."/>
            <person name="Manteca A."/>
            <person name="Ramos J.L."/>
            <person name="Gallego J.R."/>
            <person name="Llorente I."/>
            <person name="Martins Dos Santos V.A."/>
            <person name="Jensen O.N."/>
            <person name="Pelaez A.I."/>
            <person name="Sanchez J."/>
            <person name="Ferrer M."/>
        </authorList>
    </citation>
    <scope>NUCLEOTIDE SEQUENCE</scope>
</reference>
<evidence type="ECO:0000313" key="3">
    <source>
        <dbReference type="EMBL" id="EQD53206.1"/>
    </source>
</evidence>
<evidence type="ECO:0008006" key="4">
    <source>
        <dbReference type="Google" id="ProtNLM"/>
    </source>
</evidence>
<gene>
    <name evidence="2" type="ORF">B1B_19474</name>
    <name evidence="3" type="ORF">B2A_06302</name>
</gene>
<feature type="transmembrane region" description="Helical" evidence="1">
    <location>
        <begin position="119"/>
        <end position="138"/>
    </location>
</feature>
<dbReference type="AlphaFoldDB" id="T0ZAB7"/>
<evidence type="ECO:0000313" key="2">
    <source>
        <dbReference type="EMBL" id="EQD26735.1"/>
    </source>
</evidence>
<accession>T0ZAB7</accession>
<feature type="transmembrane region" description="Helical" evidence="1">
    <location>
        <begin position="59"/>
        <end position="78"/>
    </location>
</feature>
<sequence length="155" mass="17246">MKQNVELKGMGGWLSFFVFALCILGPLLELGGLTSGFKSEEHRLAGTQLAETWHSFERLSWGVFDLTVALRWFAGFFLTKVFRPASVRLAITVLFLVPFISSIGTGVAFYHIYGEYMPGTLGGSFKGLVSAAIWATYLNRSKRVRNTYYTGVKAD</sequence>
<dbReference type="Pfam" id="PF10754">
    <property type="entry name" value="DUF2569"/>
    <property type="match status" value="1"/>
</dbReference>